<dbReference type="PANTHER" id="PTHR47339:SF1">
    <property type="entry name" value="CELL DIVISION CONTROL PROTEIN 24"/>
    <property type="match status" value="1"/>
</dbReference>
<dbReference type="PROSITE" id="PS50010">
    <property type="entry name" value="DH_2"/>
    <property type="match status" value="1"/>
</dbReference>
<dbReference type="EMBL" id="QEAN01000303">
    <property type="protein sequence ID" value="TPX40694.1"/>
    <property type="molecule type" value="Genomic_DNA"/>
</dbReference>
<gene>
    <name evidence="4" type="ORF">SeLEV6574_g05720</name>
    <name evidence="3" type="ORF">SeMB42_g05900</name>
</gene>
<dbReference type="Proteomes" id="UP000317494">
    <property type="component" value="Unassembled WGS sequence"/>
</dbReference>
<sequence length="478" mass="54734">MTDSPRSSLGPPPRPSLAQQCGNIIQALYSLHFDHYLFPCAITDLIEPVSTLWDCLRLGAPLCELYNGLGLKPELAVPDVSDVPQGGANNHKCKAATYKFLVACKDHLSLEDDQRFDLRDLYNDDTNGLVKVLKTVEIILAKLAHRTRALQRRFQAPCHIRTFADRTILYLLTRRVTIIPEHGDLLDFQRKFLVQLESCLSRSRDEQRIGRVFLENAVGFRVYGPYCINYMDVNEKLPLHTGALQPLANIIEPTRGLPSHLIKPVQRLAKYPLLLKQLITFSEGTGYPYIEELGRAEKCCSGIAEMINEAQRMEELRRLRDKLTESLEDWKGLDIRDFGDLQLADKFLMESHDIEREYHLFLFDKIFVCCKEVPGQTRQPKKAAGSRTNSTEAVEKFRLKGNIYIQSIVAVKDTTSGFRVHWQDGPEMETFSVKVLNGEQKKLWMERLIKLVVAAKRSSTDRTIKYTRRRESLIPKES</sequence>
<dbReference type="InterPro" id="IPR010481">
    <property type="entry name" value="Cdc24/Scd1_N"/>
</dbReference>
<feature type="coiled-coil region" evidence="1">
    <location>
        <begin position="306"/>
        <end position="333"/>
    </location>
</feature>
<dbReference type="Proteomes" id="UP000320475">
    <property type="component" value="Unassembled WGS sequence"/>
</dbReference>
<dbReference type="Gene3D" id="2.30.29.30">
    <property type="entry name" value="Pleckstrin-homology domain (PH domain)/Phosphotyrosine-binding domain (PTB)"/>
    <property type="match status" value="1"/>
</dbReference>
<dbReference type="InterPro" id="IPR036872">
    <property type="entry name" value="CH_dom_sf"/>
</dbReference>
<dbReference type="GO" id="GO:0000935">
    <property type="term" value="C:division septum"/>
    <property type="evidence" value="ECO:0007669"/>
    <property type="project" value="TreeGrafter"/>
</dbReference>
<accession>A0A507CSZ3</accession>
<dbReference type="AlphaFoldDB" id="A0A507CSZ3"/>
<protein>
    <recommendedName>
        <fullName evidence="2">DH domain-containing protein</fullName>
    </recommendedName>
</protein>
<evidence type="ECO:0000313" key="6">
    <source>
        <dbReference type="Proteomes" id="UP000320475"/>
    </source>
</evidence>
<evidence type="ECO:0000313" key="4">
    <source>
        <dbReference type="EMBL" id="TPX42181.1"/>
    </source>
</evidence>
<dbReference type="InterPro" id="IPR000219">
    <property type="entry name" value="DH_dom"/>
</dbReference>
<dbReference type="Pfam" id="PF15411">
    <property type="entry name" value="PH_10"/>
    <property type="match status" value="1"/>
</dbReference>
<dbReference type="EMBL" id="QEAM01000282">
    <property type="protein sequence ID" value="TPX42181.1"/>
    <property type="molecule type" value="Genomic_DNA"/>
</dbReference>
<dbReference type="InterPro" id="IPR035899">
    <property type="entry name" value="DBL_dom_sf"/>
</dbReference>
<evidence type="ECO:0000313" key="3">
    <source>
        <dbReference type="EMBL" id="TPX40694.1"/>
    </source>
</evidence>
<dbReference type="GO" id="GO:0043332">
    <property type="term" value="C:mating projection tip"/>
    <property type="evidence" value="ECO:0007669"/>
    <property type="project" value="TreeGrafter"/>
</dbReference>
<organism evidence="4 6">
    <name type="scientific">Synchytrium endobioticum</name>
    <dbReference type="NCBI Taxonomy" id="286115"/>
    <lineage>
        <taxon>Eukaryota</taxon>
        <taxon>Fungi</taxon>
        <taxon>Fungi incertae sedis</taxon>
        <taxon>Chytridiomycota</taxon>
        <taxon>Chytridiomycota incertae sedis</taxon>
        <taxon>Chytridiomycetes</taxon>
        <taxon>Synchytriales</taxon>
        <taxon>Synchytriaceae</taxon>
        <taxon>Synchytrium</taxon>
    </lineage>
</organism>
<feature type="domain" description="DH" evidence="2">
    <location>
        <begin position="184"/>
        <end position="310"/>
    </location>
</feature>
<dbReference type="InterPro" id="IPR011993">
    <property type="entry name" value="PH-like_dom_sf"/>
</dbReference>
<dbReference type="SMART" id="SM00325">
    <property type="entry name" value="RhoGEF"/>
    <property type="match status" value="1"/>
</dbReference>
<keyword evidence="5" id="KW-1185">Reference proteome</keyword>
<dbReference type="GO" id="GO:0031106">
    <property type="term" value="P:septin ring organization"/>
    <property type="evidence" value="ECO:0007669"/>
    <property type="project" value="TreeGrafter"/>
</dbReference>
<dbReference type="VEuPathDB" id="FungiDB:SeMB42_g05900"/>
<dbReference type="GO" id="GO:0005634">
    <property type="term" value="C:nucleus"/>
    <property type="evidence" value="ECO:0007669"/>
    <property type="project" value="TreeGrafter"/>
</dbReference>
<dbReference type="PANTHER" id="PTHR47339">
    <property type="entry name" value="CELL DIVISION CONTROL PROTEIN 24"/>
    <property type="match status" value="1"/>
</dbReference>
<name>A0A507CSZ3_9FUNG</name>
<dbReference type="GO" id="GO:0005085">
    <property type="term" value="F:guanyl-nucleotide exchange factor activity"/>
    <property type="evidence" value="ECO:0007669"/>
    <property type="project" value="InterPro"/>
</dbReference>
<dbReference type="InterPro" id="IPR053026">
    <property type="entry name" value="CDC42_GEF"/>
</dbReference>
<dbReference type="GO" id="GO:0030010">
    <property type="term" value="P:establishment of cell polarity"/>
    <property type="evidence" value="ECO:0007669"/>
    <property type="project" value="TreeGrafter"/>
</dbReference>
<evidence type="ECO:0000313" key="5">
    <source>
        <dbReference type="Proteomes" id="UP000317494"/>
    </source>
</evidence>
<comment type="caution">
    <text evidence="4">The sequence shown here is derived from an EMBL/GenBank/DDBJ whole genome shotgun (WGS) entry which is preliminary data.</text>
</comment>
<dbReference type="CDD" id="cd00014">
    <property type="entry name" value="CH_SF"/>
    <property type="match status" value="1"/>
</dbReference>
<dbReference type="SUPFAM" id="SSF48065">
    <property type="entry name" value="DBL homology domain (DH-domain)"/>
    <property type="match status" value="1"/>
</dbReference>
<dbReference type="OrthoDB" id="1594986at2759"/>
<proteinExistence type="predicted"/>
<dbReference type="GO" id="GO:0005737">
    <property type="term" value="C:cytoplasm"/>
    <property type="evidence" value="ECO:0007669"/>
    <property type="project" value="TreeGrafter"/>
</dbReference>
<dbReference type="STRING" id="286115.A0A507CSZ3"/>
<dbReference type="Gene3D" id="1.20.900.10">
    <property type="entry name" value="Dbl homology (DH) domain"/>
    <property type="match status" value="1"/>
</dbReference>
<evidence type="ECO:0000256" key="1">
    <source>
        <dbReference type="SAM" id="Coils"/>
    </source>
</evidence>
<reference evidence="5 6" key="1">
    <citation type="journal article" date="2019" name="Sci. Rep.">
        <title>Comparative genomics of chytrid fungi reveal insights into the obligate biotrophic and pathogenic lifestyle of Synchytrium endobioticum.</title>
        <authorList>
            <person name="van de Vossenberg B.T.L.H."/>
            <person name="Warris S."/>
            <person name="Nguyen H.D.T."/>
            <person name="van Gent-Pelzer M.P.E."/>
            <person name="Joly D.L."/>
            <person name="van de Geest H.C."/>
            <person name="Bonants P.J.M."/>
            <person name="Smith D.S."/>
            <person name="Levesque C.A."/>
            <person name="van der Lee T.A.J."/>
        </authorList>
    </citation>
    <scope>NUCLEOTIDE SEQUENCE [LARGE SCALE GENOMIC DNA]</scope>
    <source>
        <strain evidence="4 6">LEV6574</strain>
        <strain evidence="3 5">MB42</strain>
    </source>
</reference>
<keyword evidence="1" id="KW-0175">Coiled coil</keyword>
<dbReference type="Pfam" id="PF00621">
    <property type="entry name" value="RhoGEF"/>
    <property type="match status" value="1"/>
</dbReference>
<dbReference type="Pfam" id="PF06395">
    <property type="entry name" value="CDC24"/>
    <property type="match status" value="1"/>
</dbReference>
<evidence type="ECO:0000259" key="2">
    <source>
        <dbReference type="PROSITE" id="PS50010"/>
    </source>
</evidence>
<dbReference type="Gene3D" id="1.10.418.10">
    <property type="entry name" value="Calponin-like domain"/>
    <property type="match status" value="1"/>
</dbReference>
<dbReference type="SUPFAM" id="SSF50729">
    <property type="entry name" value="PH domain-like"/>
    <property type="match status" value="1"/>
</dbReference>